<protein>
    <recommendedName>
        <fullName evidence="2">J domain-containing protein</fullName>
    </recommendedName>
</protein>
<reference evidence="3 4" key="1">
    <citation type="journal article" date="2024" name="Plant J.">
        <title>Genome sequences and population genomics reveal climatic adaptation and genomic divergence between two closely related sweetgum species.</title>
        <authorList>
            <person name="Xu W.Q."/>
            <person name="Ren C.Q."/>
            <person name="Zhang X.Y."/>
            <person name="Comes H.P."/>
            <person name="Liu X.H."/>
            <person name="Li Y.G."/>
            <person name="Kettle C.J."/>
            <person name="Jalonen R."/>
            <person name="Gaisberger H."/>
            <person name="Ma Y.Z."/>
            <person name="Qiu Y.X."/>
        </authorList>
    </citation>
    <scope>NUCLEOTIDE SEQUENCE [LARGE SCALE GENOMIC DNA]</scope>
    <source>
        <strain evidence="3">Hangzhou</strain>
    </source>
</reference>
<dbReference type="SMART" id="SM00271">
    <property type="entry name" value="DnaJ"/>
    <property type="match status" value="1"/>
</dbReference>
<evidence type="ECO:0000313" key="4">
    <source>
        <dbReference type="Proteomes" id="UP001415857"/>
    </source>
</evidence>
<dbReference type="PANTHER" id="PTHR44137:SF57">
    <property type="entry name" value="CHAPERONE DNAJ-DOMAIN PROTEIN"/>
    <property type="match status" value="1"/>
</dbReference>
<dbReference type="PROSITE" id="PS50076">
    <property type="entry name" value="DNAJ_2"/>
    <property type="match status" value="1"/>
</dbReference>
<organism evidence="3 4">
    <name type="scientific">Liquidambar formosana</name>
    <name type="common">Formosan gum</name>
    <dbReference type="NCBI Taxonomy" id="63359"/>
    <lineage>
        <taxon>Eukaryota</taxon>
        <taxon>Viridiplantae</taxon>
        <taxon>Streptophyta</taxon>
        <taxon>Embryophyta</taxon>
        <taxon>Tracheophyta</taxon>
        <taxon>Spermatophyta</taxon>
        <taxon>Magnoliopsida</taxon>
        <taxon>eudicotyledons</taxon>
        <taxon>Gunneridae</taxon>
        <taxon>Pentapetalae</taxon>
        <taxon>Saxifragales</taxon>
        <taxon>Altingiaceae</taxon>
        <taxon>Liquidambar</taxon>
    </lineage>
</organism>
<sequence>MPSNVAENFSEDAQILIEEAEDKFKHQKLQEAYRLAILAKLRYPQFDGIDKFVTAYAVHIRAMKKKPKGDIDFYGVLGISDTLADTHAIKRSYNKLALMIHPDKNPSAAADGAFKLILAAWEVLSEPSKRQDYDIRWGLRSSSKKPRSSNSPDGADSRASSYEGRTCPICGQWCKYGRRIGRISTAVIALQDTSFNLHRLNIQFRQAVHHHIILKMILRYALSARSLFFTSYAPSRCL</sequence>
<dbReference type="SUPFAM" id="SSF46565">
    <property type="entry name" value="Chaperone J-domain"/>
    <property type="match status" value="1"/>
</dbReference>
<accession>A0AAP0X794</accession>
<evidence type="ECO:0000259" key="2">
    <source>
        <dbReference type="PROSITE" id="PS50076"/>
    </source>
</evidence>
<dbReference type="Proteomes" id="UP001415857">
    <property type="component" value="Unassembled WGS sequence"/>
</dbReference>
<name>A0AAP0X794_LIQFO</name>
<dbReference type="PRINTS" id="PR00625">
    <property type="entry name" value="JDOMAIN"/>
</dbReference>
<evidence type="ECO:0000256" key="1">
    <source>
        <dbReference type="SAM" id="MobiDB-lite"/>
    </source>
</evidence>
<feature type="region of interest" description="Disordered" evidence="1">
    <location>
        <begin position="141"/>
        <end position="163"/>
    </location>
</feature>
<evidence type="ECO:0000313" key="3">
    <source>
        <dbReference type="EMBL" id="KAK9288728.1"/>
    </source>
</evidence>
<comment type="caution">
    <text evidence="3">The sequence shown here is derived from an EMBL/GenBank/DDBJ whole genome shotgun (WGS) entry which is preliminary data.</text>
</comment>
<dbReference type="AlphaFoldDB" id="A0AAP0X794"/>
<dbReference type="CDD" id="cd06257">
    <property type="entry name" value="DnaJ"/>
    <property type="match status" value="1"/>
</dbReference>
<dbReference type="Pfam" id="PF00226">
    <property type="entry name" value="DnaJ"/>
    <property type="match status" value="1"/>
</dbReference>
<dbReference type="PANTHER" id="PTHR44137">
    <property type="entry name" value="BNAC03G44070D PROTEIN"/>
    <property type="match status" value="1"/>
</dbReference>
<gene>
    <name evidence="3" type="ORF">L1049_017192</name>
</gene>
<keyword evidence="4" id="KW-1185">Reference proteome</keyword>
<feature type="domain" description="J" evidence="2">
    <location>
        <begin position="72"/>
        <end position="137"/>
    </location>
</feature>
<proteinExistence type="predicted"/>
<dbReference type="Gene3D" id="1.10.287.110">
    <property type="entry name" value="DnaJ domain"/>
    <property type="match status" value="1"/>
</dbReference>
<dbReference type="EMBL" id="JBBPBK010000003">
    <property type="protein sequence ID" value="KAK9288728.1"/>
    <property type="molecule type" value="Genomic_DNA"/>
</dbReference>
<dbReference type="InterPro" id="IPR001623">
    <property type="entry name" value="DnaJ_domain"/>
</dbReference>
<dbReference type="InterPro" id="IPR036869">
    <property type="entry name" value="J_dom_sf"/>
</dbReference>